<feature type="region of interest" description="Disordered" evidence="1">
    <location>
        <begin position="23"/>
        <end position="80"/>
    </location>
</feature>
<evidence type="ECO:0000313" key="4">
    <source>
        <dbReference type="EMBL" id="KAK9044032.1"/>
    </source>
</evidence>
<feature type="transmembrane region" description="Helical" evidence="2">
    <location>
        <begin position="82"/>
        <end position="105"/>
    </location>
</feature>
<evidence type="ECO:0000313" key="5">
    <source>
        <dbReference type="Proteomes" id="UP001396334"/>
    </source>
</evidence>
<keyword evidence="5" id="KW-1185">Reference proteome</keyword>
<dbReference type="EMBL" id="JBBPBN010000003">
    <property type="protein sequence ID" value="KAK9044032.1"/>
    <property type="molecule type" value="Genomic_DNA"/>
</dbReference>
<protein>
    <recommendedName>
        <fullName evidence="6">Transmembrane protein</fullName>
    </recommendedName>
</protein>
<accession>A0ABR2U3I5</accession>
<evidence type="ECO:0000256" key="2">
    <source>
        <dbReference type="SAM" id="Phobius"/>
    </source>
</evidence>
<keyword evidence="2" id="KW-1133">Transmembrane helix</keyword>
<name>A0ABR2U3I5_9ROSI</name>
<keyword evidence="2" id="KW-0812">Transmembrane</keyword>
<sequence>MSLGKLVLVSLVLVVVHAMADHESGVEPKPSEVYKAHNKDGQAGYPEPAETPSPAESREAEAPEMRPLGRHHHHHHSSDMSVAGGGVIVGGIFFSAIFASVFAYIRVTRERVDVKH</sequence>
<dbReference type="Proteomes" id="UP001396334">
    <property type="component" value="Unassembled WGS sequence"/>
</dbReference>
<proteinExistence type="predicted"/>
<organism evidence="4 5">
    <name type="scientific">Hibiscus sabdariffa</name>
    <name type="common">roselle</name>
    <dbReference type="NCBI Taxonomy" id="183260"/>
    <lineage>
        <taxon>Eukaryota</taxon>
        <taxon>Viridiplantae</taxon>
        <taxon>Streptophyta</taxon>
        <taxon>Embryophyta</taxon>
        <taxon>Tracheophyta</taxon>
        <taxon>Spermatophyta</taxon>
        <taxon>Magnoliopsida</taxon>
        <taxon>eudicotyledons</taxon>
        <taxon>Gunneridae</taxon>
        <taxon>Pentapetalae</taxon>
        <taxon>rosids</taxon>
        <taxon>malvids</taxon>
        <taxon>Malvales</taxon>
        <taxon>Malvaceae</taxon>
        <taxon>Malvoideae</taxon>
        <taxon>Hibiscus</taxon>
    </lineage>
</organism>
<feature type="signal peptide" evidence="3">
    <location>
        <begin position="1"/>
        <end position="18"/>
    </location>
</feature>
<feature type="compositionally biased region" description="Low complexity" evidence="1">
    <location>
        <begin position="46"/>
        <end position="55"/>
    </location>
</feature>
<evidence type="ECO:0008006" key="6">
    <source>
        <dbReference type="Google" id="ProtNLM"/>
    </source>
</evidence>
<keyword evidence="2" id="KW-0472">Membrane</keyword>
<feature type="chain" id="PRO_5047522821" description="Transmembrane protein" evidence="3">
    <location>
        <begin position="19"/>
        <end position="116"/>
    </location>
</feature>
<keyword evidence="3" id="KW-0732">Signal</keyword>
<comment type="caution">
    <text evidence="4">The sequence shown here is derived from an EMBL/GenBank/DDBJ whole genome shotgun (WGS) entry which is preliminary data.</text>
</comment>
<evidence type="ECO:0000256" key="3">
    <source>
        <dbReference type="SAM" id="SignalP"/>
    </source>
</evidence>
<gene>
    <name evidence="4" type="ORF">V6N11_072354</name>
</gene>
<dbReference type="PANTHER" id="PTHR34558">
    <property type="entry name" value="EXPRESSED PROTEIN"/>
    <property type="match status" value="1"/>
</dbReference>
<dbReference type="PANTHER" id="PTHR34558:SF4">
    <property type="entry name" value="TRANSMEMBRANE PROTEIN"/>
    <property type="match status" value="1"/>
</dbReference>
<evidence type="ECO:0000256" key="1">
    <source>
        <dbReference type="SAM" id="MobiDB-lite"/>
    </source>
</evidence>
<reference evidence="4 5" key="1">
    <citation type="journal article" date="2024" name="G3 (Bethesda)">
        <title>Genome assembly of Hibiscus sabdariffa L. provides insights into metabolisms of medicinal natural products.</title>
        <authorList>
            <person name="Kim T."/>
        </authorList>
    </citation>
    <scope>NUCLEOTIDE SEQUENCE [LARGE SCALE GENOMIC DNA]</scope>
    <source>
        <strain evidence="4">TK-2024</strain>
        <tissue evidence="4">Old leaves</tissue>
    </source>
</reference>
<feature type="compositionally biased region" description="Basic and acidic residues" evidence="1">
    <location>
        <begin position="23"/>
        <end position="40"/>
    </location>
</feature>